<organism evidence="7 8">
    <name type="scientific">Actinorhabdospora filicis</name>
    <dbReference type="NCBI Taxonomy" id="1785913"/>
    <lineage>
        <taxon>Bacteria</taxon>
        <taxon>Bacillati</taxon>
        <taxon>Actinomycetota</taxon>
        <taxon>Actinomycetes</taxon>
        <taxon>Micromonosporales</taxon>
        <taxon>Micromonosporaceae</taxon>
        <taxon>Actinorhabdospora</taxon>
    </lineage>
</organism>
<evidence type="ECO:0000256" key="2">
    <source>
        <dbReference type="ARBA" id="ARBA00022603"/>
    </source>
</evidence>
<dbReference type="PANTHER" id="PTHR10629">
    <property type="entry name" value="CYTOSINE-SPECIFIC METHYLTRANSFERASE"/>
    <property type="match status" value="1"/>
</dbReference>
<keyword evidence="4 6" id="KW-0949">S-adenosyl-L-methionine</keyword>
<dbReference type="Pfam" id="PF00145">
    <property type="entry name" value="DNA_methylase"/>
    <property type="match status" value="2"/>
</dbReference>
<dbReference type="InterPro" id="IPR050390">
    <property type="entry name" value="C5-Methyltransferase"/>
</dbReference>
<evidence type="ECO:0000256" key="5">
    <source>
        <dbReference type="ARBA" id="ARBA00022747"/>
    </source>
</evidence>
<dbReference type="InterPro" id="IPR001525">
    <property type="entry name" value="C5_MeTfrase"/>
</dbReference>
<keyword evidence="3 6" id="KW-0808">Transferase</keyword>
<evidence type="ECO:0000313" key="8">
    <source>
        <dbReference type="Proteomes" id="UP001165079"/>
    </source>
</evidence>
<accession>A0A9W6WA71</accession>
<protein>
    <recommendedName>
        <fullName evidence="1">DNA (cytosine-5-)-methyltransferase</fullName>
        <ecNumber evidence="1">2.1.1.37</ecNumber>
    </recommendedName>
</protein>
<dbReference type="EC" id="2.1.1.37" evidence="1"/>
<keyword evidence="2 6" id="KW-0489">Methyltransferase</keyword>
<proteinExistence type="inferred from homology"/>
<dbReference type="Proteomes" id="UP001165079">
    <property type="component" value="Unassembled WGS sequence"/>
</dbReference>
<comment type="similarity">
    <text evidence="6">Belongs to the class I-like SAM-binding methyltransferase superfamily. C5-methyltransferase family.</text>
</comment>
<dbReference type="GO" id="GO:0003677">
    <property type="term" value="F:DNA binding"/>
    <property type="evidence" value="ECO:0007669"/>
    <property type="project" value="TreeGrafter"/>
</dbReference>
<dbReference type="SUPFAM" id="SSF53335">
    <property type="entry name" value="S-adenosyl-L-methionine-dependent methyltransferases"/>
    <property type="match status" value="1"/>
</dbReference>
<reference evidence="7" key="1">
    <citation type="submission" date="2023-03" db="EMBL/GenBank/DDBJ databases">
        <title>Actinorhabdospora filicis NBRC 111898.</title>
        <authorList>
            <person name="Ichikawa N."/>
            <person name="Sato H."/>
            <person name="Tonouchi N."/>
        </authorList>
    </citation>
    <scope>NUCLEOTIDE SEQUENCE</scope>
    <source>
        <strain evidence="7">NBRC 111898</strain>
    </source>
</reference>
<name>A0A9W6WA71_9ACTN</name>
<evidence type="ECO:0000256" key="4">
    <source>
        <dbReference type="ARBA" id="ARBA00022691"/>
    </source>
</evidence>
<evidence type="ECO:0000256" key="3">
    <source>
        <dbReference type="ARBA" id="ARBA00022679"/>
    </source>
</evidence>
<dbReference type="GO" id="GO:0003886">
    <property type="term" value="F:DNA (cytosine-5-)-methyltransferase activity"/>
    <property type="evidence" value="ECO:0007669"/>
    <property type="project" value="UniProtKB-EC"/>
</dbReference>
<dbReference type="GO" id="GO:0009307">
    <property type="term" value="P:DNA restriction-modification system"/>
    <property type="evidence" value="ECO:0007669"/>
    <property type="project" value="UniProtKB-KW"/>
</dbReference>
<comment type="caution">
    <text evidence="7">The sequence shown here is derived from an EMBL/GenBank/DDBJ whole genome shotgun (WGS) entry which is preliminary data.</text>
</comment>
<sequence>MIPDSSTTPTQKPPRIVDLFAGPGGLDVAARWLGIPVVGIEWDENACATREAANIKTKQGDVREFRPKHFADATVLTGGPPCQTYTVAGSGTGRKALDEVLRCVTLMAKGESVGKELSSQDDPRTGLVLEPLRWALEAHGAGDPYEAIVLEQVPTVLPVWNAMAGVLREIGYYTACGVLHTEEFGVPQTRRRAILIARLGVQPVLPEATHRRYYKGVARTEWRTEEERKRPPWKTMADAIDRSERFVVISNYGTGGDPKLRGRRTKDEPAATVTGKISRNRLVSANDDQIEYARFTNAEAGRLQTFPMDFPWKGSDVAQQIGNAIPPRLAAHVLGAALGIPLKVEAADALVATRWRHTIRRVRLDRRLSNGSRAHRRVAGESL</sequence>
<evidence type="ECO:0000256" key="6">
    <source>
        <dbReference type="PROSITE-ProRule" id="PRU01016"/>
    </source>
</evidence>
<evidence type="ECO:0000313" key="7">
    <source>
        <dbReference type="EMBL" id="GLZ78728.1"/>
    </source>
</evidence>
<dbReference type="GO" id="GO:0044027">
    <property type="term" value="P:negative regulation of gene expression via chromosomal CpG island methylation"/>
    <property type="evidence" value="ECO:0007669"/>
    <property type="project" value="TreeGrafter"/>
</dbReference>
<dbReference type="PRINTS" id="PR00105">
    <property type="entry name" value="C5METTRFRASE"/>
</dbReference>
<dbReference type="AlphaFoldDB" id="A0A9W6WA71"/>
<dbReference type="Gene3D" id="3.90.120.10">
    <property type="entry name" value="DNA Methylase, subunit A, domain 2"/>
    <property type="match status" value="1"/>
</dbReference>
<dbReference type="PROSITE" id="PS51679">
    <property type="entry name" value="SAM_MT_C5"/>
    <property type="match status" value="1"/>
</dbReference>
<dbReference type="EMBL" id="BSTX01000002">
    <property type="protein sequence ID" value="GLZ78728.1"/>
    <property type="molecule type" value="Genomic_DNA"/>
</dbReference>
<dbReference type="GO" id="GO:0032259">
    <property type="term" value="P:methylation"/>
    <property type="evidence" value="ECO:0007669"/>
    <property type="project" value="UniProtKB-KW"/>
</dbReference>
<keyword evidence="5" id="KW-0680">Restriction system</keyword>
<keyword evidence="8" id="KW-1185">Reference proteome</keyword>
<gene>
    <name evidence="7" type="ORF">Afil01_35350</name>
</gene>
<dbReference type="Gene3D" id="3.40.50.150">
    <property type="entry name" value="Vaccinia Virus protein VP39"/>
    <property type="match status" value="1"/>
</dbReference>
<dbReference type="PANTHER" id="PTHR10629:SF52">
    <property type="entry name" value="DNA (CYTOSINE-5)-METHYLTRANSFERASE 1"/>
    <property type="match status" value="1"/>
</dbReference>
<evidence type="ECO:0000256" key="1">
    <source>
        <dbReference type="ARBA" id="ARBA00011975"/>
    </source>
</evidence>
<dbReference type="InterPro" id="IPR029063">
    <property type="entry name" value="SAM-dependent_MTases_sf"/>
</dbReference>
<feature type="active site" evidence="6">
    <location>
        <position position="82"/>
    </location>
</feature>